<dbReference type="SUPFAM" id="SSF48557">
    <property type="entry name" value="L-aspartase-like"/>
    <property type="match status" value="1"/>
</dbReference>
<comment type="caution">
    <text evidence="4">The sequence shown here is derived from an EMBL/GenBank/DDBJ whole genome shotgun (WGS) entry which is preliminary data.</text>
</comment>
<dbReference type="Gene3D" id="1.10.40.30">
    <property type="entry name" value="Fumarase/aspartase (C-terminal domain)"/>
    <property type="match status" value="1"/>
</dbReference>
<evidence type="ECO:0000313" key="4">
    <source>
        <dbReference type="EMBL" id="GID54669.1"/>
    </source>
</evidence>
<evidence type="ECO:0000256" key="2">
    <source>
        <dbReference type="ARBA" id="ARBA00034772"/>
    </source>
</evidence>
<dbReference type="SMART" id="SM00998">
    <property type="entry name" value="ADSL_C"/>
    <property type="match status" value="1"/>
</dbReference>
<dbReference type="Proteomes" id="UP000612282">
    <property type="component" value="Unassembled WGS sequence"/>
</dbReference>
<gene>
    <name evidence="4" type="ORF">Aco03nite_030730</name>
</gene>
<dbReference type="EMBL" id="BOMG01000042">
    <property type="protein sequence ID" value="GID54669.1"/>
    <property type="molecule type" value="Genomic_DNA"/>
</dbReference>
<reference evidence="4 5" key="1">
    <citation type="submission" date="2021-01" db="EMBL/GenBank/DDBJ databases">
        <title>Whole genome shotgun sequence of Actinoplanes couchii NBRC 106145.</title>
        <authorList>
            <person name="Komaki H."/>
            <person name="Tamura T."/>
        </authorList>
    </citation>
    <scope>NUCLEOTIDE SEQUENCE [LARGE SCALE GENOMIC DNA]</scope>
    <source>
        <strain evidence="4 5">NBRC 106145</strain>
    </source>
</reference>
<dbReference type="PANTHER" id="PTHR43172:SF2">
    <property type="entry name" value="ADENYLOSUCCINATE LYASE C-TERMINAL DOMAIN-CONTAINING PROTEIN"/>
    <property type="match status" value="1"/>
</dbReference>
<comment type="similarity">
    <text evidence="2">Belongs to the class-II fumarase/aspartase family.</text>
</comment>
<dbReference type="Pfam" id="PF00206">
    <property type="entry name" value="Lyase_1"/>
    <property type="match status" value="1"/>
</dbReference>
<dbReference type="InterPro" id="IPR008948">
    <property type="entry name" value="L-Aspartase-like"/>
</dbReference>
<evidence type="ECO:0000256" key="1">
    <source>
        <dbReference type="ARBA" id="ARBA00023239"/>
    </source>
</evidence>
<name>A0ABQ3X828_9ACTN</name>
<evidence type="ECO:0000313" key="5">
    <source>
        <dbReference type="Proteomes" id="UP000612282"/>
    </source>
</evidence>
<dbReference type="Gene3D" id="1.20.200.10">
    <property type="entry name" value="Fumarase/aspartase (Central domain)"/>
    <property type="match status" value="1"/>
</dbReference>
<proteinExistence type="inferred from homology"/>
<dbReference type="InterPro" id="IPR022761">
    <property type="entry name" value="Fumarate_lyase_N"/>
</dbReference>
<dbReference type="PRINTS" id="PR00145">
    <property type="entry name" value="ARGSUCLYASE"/>
</dbReference>
<dbReference type="InterPro" id="IPR000362">
    <property type="entry name" value="Fumarate_lyase_fam"/>
</dbReference>
<organism evidence="4 5">
    <name type="scientific">Actinoplanes couchii</name>
    <dbReference type="NCBI Taxonomy" id="403638"/>
    <lineage>
        <taxon>Bacteria</taxon>
        <taxon>Bacillati</taxon>
        <taxon>Actinomycetota</taxon>
        <taxon>Actinomycetes</taxon>
        <taxon>Micromonosporales</taxon>
        <taxon>Micromonosporaceae</taxon>
        <taxon>Actinoplanes</taxon>
    </lineage>
</organism>
<dbReference type="GO" id="GO:0016829">
    <property type="term" value="F:lyase activity"/>
    <property type="evidence" value="ECO:0007669"/>
    <property type="project" value="UniProtKB-KW"/>
</dbReference>
<accession>A0ABQ3X828</accession>
<protein>
    <submittedName>
        <fullName evidence="4">Adenylosuccinate lyase</fullName>
    </submittedName>
</protein>
<keyword evidence="1 4" id="KW-0456">Lyase</keyword>
<dbReference type="PRINTS" id="PR00149">
    <property type="entry name" value="FUMRATELYASE"/>
</dbReference>
<dbReference type="PANTHER" id="PTHR43172">
    <property type="entry name" value="ADENYLOSUCCINATE LYASE"/>
    <property type="match status" value="1"/>
</dbReference>
<sequence length="445" mass="46385">MAFDLLSRLGGDETMAAVFSQERTVGDWLLVEAELGRALAGAGVVDEATGERIAAACRLDVVDMPRLWAESANVGYPIFPLVKMICAALDERDAAWVHYGATTQDIMDTALALQLRDAADRLLVLLGEVGDGLARLVTEHAGTVMAGRTHAQQAVPTTFGAKLAVFLGEVTRHQARLLRARDGVALISLFGAGGTSAALGAVSGPVRTGLAARLGLTDTVGPWHVARDSIAELTQSAALAAATCVRLGREVVDLSRTEIGEVAEADGMYRGASSTMPQKANPISSELAVGFGVMAGSHAQAVLRAMEVGHERAAGEWQVEWQAVPGALIAAAGALRAAAAITGGLRVFPDRMAENLTADGGRLMAEAYMIALAAELGRDKAHELVYGAVRDSRATGSSLRDAVRARVGDAAWSTIAGTLPEPAGYVGSTTEACEAAVHHWHDAPR</sequence>
<evidence type="ECO:0000259" key="3">
    <source>
        <dbReference type="SMART" id="SM00998"/>
    </source>
</evidence>
<dbReference type="RefSeq" id="WP_203795759.1">
    <property type="nucleotide sequence ID" value="NZ_BAAAQE010000036.1"/>
</dbReference>
<keyword evidence="5" id="KW-1185">Reference proteome</keyword>
<feature type="domain" description="Adenylosuccinate lyase C-terminal" evidence="3">
    <location>
        <begin position="360"/>
        <end position="437"/>
    </location>
</feature>
<dbReference type="InterPro" id="IPR019468">
    <property type="entry name" value="AdenyloSucc_lyase_C"/>
</dbReference>